<evidence type="ECO:0000313" key="1">
    <source>
        <dbReference type="EMBL" id="RHZ56627.1"/>
    </source>
</evidence>
<dbReference type="Proteomes" id="UP000266861">
    <property type="component" value="Unassembled WGS sequence"/>
</dbReference>
<evidence type="ECO:0000313" key="2">
    <source>
        <dbReference type="Proteomes" id="UP000266861"/>
    </source>
</evidence>
<sequence length="102" mass="12190">MVRSWHRTKYNEQYGINLDEELEYCSNFWQKSSDCYCYNCCEWDYAKCHDQIISTFSSWTSGSDEEMENYIESKISTQHLEAYTNLVNINVISEELEKITLI</sequence>
<gene>
    <name evidence="1" type="ORF">Glove_399g36</name>
</gene>
<proteinExistence type="predicted"/>
<comment type="caution">
    <text evidence="1">The sequence shown here is derived from an EMBL/GenBank/DDBJ whole genome shotgun (WGS) entry which is preliminary data.</text>
</comment>
<name>A0A397H102_9GLOM</name>
<dbReference type="EMBL" id="PQFF01000356">
    <property type="protein sequence ID" value="RHZ56627.1"/>
    <property type="molecule type" value="Genomic_DNA"/>
</dbReference>
<keyword evidence="2" id="KW-1185">Reference proteome</keyword>
<accession>A0A397H102</accession>
<dbReference type="AlphaFoldDB" id="A0A397H102"/>
<reference evidence="1 2" key="1">
    <citation type="submission" date="2018-08" db="EMBL/GenBank/DDBJ databases">
        <title>Genome and evolution of the arbuscular mycorrhizal fungus Diversispora epigaea (formerly Glomus versiforme) and its bacterial endosymbionts.</title>
        <authorList>
            <person name="Sun X."/>
            <person name="Fei Z."/>
            <person name="Harrison M."/>
        </authorList>
    </citation>
    <scope>NUCLEOTIDE SEQUENCE [LARGE SCALE GENOMIC DNA]</scope>
    <source>
        <strain evidence="1 2">IT104</strain>
    </source>
</reference>
<organism evidence="1 2">
    <name type="scientific">Diversispora epigaea</name>
    <dbReference type="NCBI Taxonomy" id="1348612"/>
    <lineage>
        <taxon>Eukaryota</taxon>
        <taxon>Fungi</taxon>
        <taxon>Fungi incertae sedis</taxon>
        <taxon>Mucoromycota</taxon>
        <taxon>Glomeromycotina</taxon>
        <taxon>Glomeromycetes</taxon>
        <taxon>Diversisporales</taxon>
        <taxon>Diversisporaceae</taxon>
        <taxon>Diversispora</taxon>
    </lineage>
</organism>
<protein>
    <submittedName>
        <fullName evidence="1">Uncharacterized protein</fullName>
    </submittedName>
</protein>